<dbReference type="EMBL" id="JBDJNQ010000014">
    <property type="protein sequence ID" value="MEN5380187.1"/>
    <property type="molecule type" value="Genomic_DNA"/>
</dbReference>
<reference evidence="1 2" key="1">
    <citation type="submission" date="2024-04" db="EMBL/GenBank/DDBJ databases">
        <title>WGS of bacteria from Torrens River.</title>
        <authorList>
            <person name="Wyrsch E.R."/>
            <person name="Drigo B."/>
        </authorList>
    </citation>
    <scope>NUCLEOTIDE SEQUENCE [LARGE SCALE GENOMIC DNA]</scope>
    <source>
        <strain evidence="1 2">TWI391</strain>
    </source>
</reference>
<proteinExistence type="predicted"/>
<keyword evidence="2" id="KW-1185">Reference proteome</keyword>
<organism evidence="1 2">
    <name type="scientific">Sphingobacterium kitahiroshimense</name>
    <dbReference type="NCBI Taxonomy" id="470446"/>
    <lineage>
        <taxon>Bacteria</taxon>
        <taxon>Pseudomonadati</taxon>
        <taxon>Bacteroidota</taxon>
        <taxon>Sphingobacteriia</taxon>
        <taxon>Sphingobacteriales</taxon>
        <taxon>Sphingobacteriaceae</taxon>
        <taxon>Sphingobacterium</taxon>
    </lineage>
</organism>
<sequence length="159" mass="19023">MEEEKMNLEGRLINYQEYYEALEQPKTFSFDYSPQRLIIKNYTLRNKDKSLYAKFLNTFFPDKEEEELLNYDKELLYLKRFGKDELARWLIDYNVRLLQSDINSTDKDAIFKVVAIPAEDDVDNYLAKDHLILHHILPLDVLEFPYPVWINIKLPHTGS</sequence>
<dbReference type="RefSeq" id="WP_132840216.1">
    <property type="nucleotide sequence ID" value="NZ_JBDJLH010000013.1"/>
</dbReference>
<gene>
    <name evidence="1" type="ORF">ABE541_23165</name>
</gene>
<accession>A0ABV0C0B1</accession>
<comment type="caution">
    <text evidence="1">The sequence shown here is derived from an EMBL/GenBank/DDBJ whole genome shotgun (WGS) entry which is preliminary data.</text>
</comment>
<name>A0ABV0C0B1_9SPHI</name>
<protein>
    <submittedName>
        <fullName evidence="1">Uncharacterized protein</fullName>
    </submittedName>
</protein>
<dbReference type="Proteomes" id="UP001409291">
    <property type="component" value="Unassembled WGS sequence"/>
</dbReference>
<evidence type="ECO:0000313" key="2">
    <source>
        <dbReference type="Proteomes" id="UP001409291"/>
    </source>
</evidence>
<evidence type="ECO:0000313" key="1">
    <source>
        <dbReference type="EMBL" id="MEN5380187.1"/>
    </source>
</evidence>